<evidence type="ECO:0000313" key="2">
    <source>
        <dbReference type="EMBL" id="ETX14307.1"/>
    </source>
</evidence>
<dbReference type="Proteomes" id="UP000022447">
    <property type="component" value="Unassembled WGS sequence"/>
</dbReference>
<evidence type="ECO:0008006" key="4">
    <source>
        <dbReference type="Google" id="ProtNLM"/>
    </source>
</evidence>
<dbReference type="OrthoDB" id="7875868at2"/>
<reference evidence="2 3" key="1">
    <citation type="submission" date="2014-01" db="EMBL/GenBank/DDBJ databases">
        <title>Roseivivax halodurans JCM 10272 Genome Sequencing.</title>
        <authorList>
            <person name="Lai Q."/>
            <person name="Li G."/>
            <person name="Shao Z."/>
        </authorList>
    </citation>
    <scope>NUCLEOTIDE SEQUENCE [LARGE SCALE GENOMIC DNA]</scope>
    <source>
        <strain evidence="2 3">JCM 10272</strain>
    </source>
</reference>
<sequence length="109" mass="12167">MFTFRSRRAEDMSSDPAASSGLRERYESWRFRRDLAAIMAALDRLSDRRLEMIGIRRDDLFEAVSDMMMRAEEERAIGREVMALLDTPKAKTPAAAVADGAGVPQSVAA</sequence>
<gene>
    <name evidence="2" type="ORF">OCH239_04065</name>
</gene>
<accession>X7EEF3</accession>
<dbReference type="RefSeq" id="WP_051489447.1">
    <property type="nucleotide sequence ID" value="NZ_JALZ01000012.1"/>
</dbReference>
<proteinExistence type="predicted"/>
<organism evidence="2 3">
    <name type="scientific">Roseivivax halodurans JCM 10272</name>
    <dbReference type="NCBI Taxonomy" id="1449350"/>
    <lineage>
        <taxon>Bacteria</taxon>
        <taxon>Pseudomonadati</taxon>
        <taxon>Pseudomonadota</taxon>
        <taxon>Alphaproteobacteria</taxon>
        <taxon>Rhodobacterales</taxon>
        <taxon>Roseobacteraceae</taxon>
        <taxon>Roseivivax</taxon>
    </lineage>
</organism>
<evidence type="ECO:0000256" key="1">
    <source>
        <dbReference type="SAM" id="MobiDB-lite"/>
    </source>
</evidence>
<dbReference type="STRING" id="1449350.OCH239_04065"/>
<dbReference type="EMBL" id="JALZ01000012">
    <property type="protein sequence ID" value="ETX14307.1"/>
    <property type="molecule type" value="Genomic_DNA"/>
</dbReference>
<keyword evidence="3" id="KW-1185">Reference proteome</keyword>
<name>X7EEF3_9RHOB</name>
<dbReference type="eggNOG" id="ENOG5031MRR">
    <property type="taxonomic scope" value="Bacteria"/>
</dbReference>
<dbReference type="AlphaFoldDB" id="X7EEF3"/>
<evidence type="ECO:0000313" key="3">
    <source>
        <dbReference type="Proteomes" id="UP000022447"/>
    </source>
</evidence>
<feature type="region of interest" description="Disordered" evidence="1">
    <location>
        <begin position="1"/>
        <end position="22"/>
    </location>
</feature>
<protein>
    <recommendedName>
        <fullName evidence="4">DUF1127 domain-containing protein</fullName>
    </recommendedName>
</protein>
<comment type="caution">
    <text evidence="2">The sequence shown here is derived from an EMBL/GenBank/DDBJ whole genome shotgun (WGS) entry which is preliminary data.</text>
</comment>